<comment type="caution">
    <text evidence="1">The sequence shown here is derived from an EMBL/GenBank/DDBJ whole genome shotgun (WGS) entry which is preliminary data.</text>
</comment>
<dbReference type="RefSeq" id="WP_054756714.1">
    <property type="nucleotide sequence ID" value="NZ_AZFQ01000052.1"/>
</dbReference>
<dbReference type="EMBL" id="AZFQ01000052">
    <property type="protein sequence ID" value="KRL97462.1"/>
    <property type="molecule type" value="Genomic_DNA"/>
</dbReference>
<dbReference type="OrthoDB" id="9918872at2"/>
<organism evidence="1 2">
    <name type="scientific">Liquorilactobacillus satsumensis DSM 16230 = JCM 12392</name>
    <dbReference type="NCBI Taxonomy" id="1423801"/>
    <lineage>
        <taxon>Bacteria</taxon>
        <taxon>Bacillati</taxon>
        <taxon>Bacillota</taxon>
        <taxon>Bacilli</taxon>
        <taxon>Lactobacillales</taxon>
        <taxon>Lactobacillaceae</taxon>
        <taxon>Liquorilactobacillus</taxon>
    </lineage>
</organism>
<name>A0A0R1UWG5_9LACO</name>
<dbReference type="Proteomes" id="UP000051166">
    <property type="component" value="Unassembled WGS sequence"/>
</dbReference>
<dbReference type="AlphaFoldDB" id="A0A0R1UWG5"/>
<proteinExistence type="predicted"/>
<protein>
    <submittedName>
        <fullName evidence="1">Uncharacterized protein</fullName>
    </submittedName>
</protein>
<sequence length="77" mass="9109">MEYTKKDDFVGGYIEYFISKIPEYKNKKWTVKVYAKVVASGYSTQKNGRQILLKKGFTTNGNKENEFYKYFTILEDL</sequence>
<keyword evidence="2" id="KW-1185">Reference proteome</keyword>
<gene>
    <name evidence="1" type="ORF">FD50_GL001443</name>
</gene>
<evidence type="ECO:0000313" key="2">
    <source>
        <dbReference type="Proteomes" id="UP000051166"/>
    </source>
</evidence>
<evidence type="ECO:0000313" key="1">
    <source>
        <dbReference type="EMBL" id="KRL97462.1"/>
    </source>
</evidence>
<dbReference type="STRING" id="1423801.FD50_GL001443"/>
<dbReference type="GeneID" id="98308742"/>
<reference evidence="1 2" key="1">
    <citation type="journal article" date="2015" name="Genome Announc.">
        <title>Expanding the biotechnology potential of lactobacilli through comparative genomics of 213 strains and associated genera.</title>
        <authorList>
            <person name="Sun Z."/>
            <person name="Harris H.M."/>
            <person name="McCann A."/>
            <person name="Guo C."/>
            <person name="Argimon S."/>
            <person name="Zhang W."/>
            <person name="Yang X."/>
            <person name="Jeffery I.B."/>
            <person name="Cooney J.C."/>
            <person name="Kagawa T.F."/>
            <person name="Liu W."/>
            <person name="Song Y."/>
            <person name="Salvetti E."/>
            <person name="Wrobel A."/>
            <person name="Rasinkangas P."/>
            <person name="Parkhill J."/>
            <person name="Rea M.C."/>
            <person name="O'Sullivan O."/>
            <person name="Ritari J."/>
            <person name="Douillard F.P."/>
            <person name="Paul Ross R."/>
            <person name="Yang R."/>
            <person name="Briner A.E."/>
            <person name="Felis G.E."/>
            <person name="de Vos W.M."/>
            <person name="Barrangou R."/>
            <person name="Klaenhammer T.R."/>
            <person name="Caufield P.W."/>
            <person name="Cui Y."/>
            <person name="Zhang H."/>
            <person name="O'Toole P.W."/>
        </authorList>
    </citation>
    <scope>NUCLEOTIDE SEQUENCE [LARGE SCALE GENOMIC DNA]</scope>
    <source>
        <strain evidence="1 2">DSM 16230</strain>
    </source>
</reference>
<accession>A0A0R1UWG5</accession>